<evidence type="ECO:0000256" key="4">
    <source>
        <dbReference type="ARBA" id="ARBA00022679"/>
    </source>
</evidence>
<dbReference type="KEGG" id="ptan:CRYO30217_02478"/>
<evidence type="ECO:0000256" key="6">
    <source>
        <dbReference type="ARBA" id="ARBA00022960"/>
    </source>
</evidence>
<evidence type="ECO:0000256" key="5">
    <source>
        <dbReference type="ARBA" id="ARBA00022801"/>
    </source>
</evidence>
<dbReference type="Pfam" id="PF03734">
    <property type="entry name" value="YkuD"/>
    <property type="match status" value="1"/>
</dbReference>
<dbReference type="SUPFAM" id="SSF141523">
    <property type="entry name" value="L,D-transpeptidase catalytic domain-like"/>
    <property type="match status" value="1"/>
</dbReference>
<dbReference type="PANTHER" id="PTHR30582">
    <property type="entry name" value="L,D-TRANSPEPTIDASE"/>
    <property type="match status" value="1"/>
</dbReference>
<feature type="active site" description="Nucleophile" evidence="9">
    <location>
        <position position="183"/>
    </location>
</feature>
<keyword evidence="8 9" id="KW-0961">Cell wall biogenesis/degradation</keyword>
<keyword evidence="5" id="KW-0378">Hydrolase</keyword>
<comment type="pathway">
    <text evidence="1 9">Cell wall biogenesis; peptidoglycan biosynthesis.</text>
</comment>
<dbReference type="InterPro" id="IPR050979">
    <property type="entry name" value="LD-transpeptidase"/>
</dbReference>
<dbReference type="PANTHER" id="PTHR30582:SF24">
    <property type="entry name" value="L,D-TRANSPEPTIDASE ERFK_SRFK-RELATED"/>
    <property type="match status" value="1"/>
</dbReference>
<name>A0A916NC51_9FLAO</name>
<evidence type="ECO:0000256" key="8">
    <source>
        <dbReference type="ARBA" id="ARBA00023316"/>
    </source>
</evidence>
<dbReference type="GO" id="GO:0018104">
    <property type="term" value="P:peptidoglycan-protein cross-linking"/>
    <property type="evidence" value="ECO:0007669"/>
    <property type="project" value="TreeGrafter"/>
</dbReference>
<gene>
    <name evidence="11" type="ORF">CRYO30217_02478</name>
</gene>
<dbReference type="GO" id="GO:0005576">
    <property type="term" value="C:extracellular region"/>
    <property type="evidence" value="ECO:0007669"/>
    <property type="project" value="TreeGrafter"/>
</dbReference>
<proteinExistence type="inferred from homology"/>
<feature type="domain" description="L,D-TPase catalytic" evidence="10">
    <location>
        <begin position="51"/>
        <end position="207"/>
    </location>
</feature>
<evidence type="ECO:0000259" key="10">
    <source>
        <dbReference type="PROSITE" id="PS52029"/>
    </source>
</evidence>
<dbReference type="PROSITE" id="PS52029">
    <property type="entry name" value="LD_TPASE"/>
    <property type="match status" value="1"/>
</dbReference>
<keyword evidence="7 9" id="KW-0573">Peptidoglycan synthesis</keyword>
<feature type="active site" description="Proton donor/acceptor" evidence="9">
    <location>
        <position position="167"/>
    </location>
</feature>
<keyword evidence="4" id="KW-0808">Transferase</keyword>
<keyword evidence="6 9" id="KW-0133">Cell shape</keyword>
<evidence type="ECO:0000313" key="11">
    <source>
        <dbReference type="EMBL" id="CAG5084490.1"/>
    </source>
</evidence>
<dbReference type="AlphaFoldDB" id="A0A916NC51"/>
<dbReference type="CDD" id="cd16913">
    <property type="entry name" value="YkuD_like"/>
    <property type="match status" value="1"/>
</dbReference>
<comment type="similarity">
    <text evidence="2">Belongs to the YkuD family.</text>
</comment>
<evidence type="ECO:0000256" key="3">
    <source>
        <dbReference type="ARBA" id="ARBA00022676"/>
    </source>
</evidence>
<accession>A0A916NC51</accession>
<protein>
    <recommendedName>
        <fullName evidence="10">L,D-TPase catalytic domain-containing protein</fullName>
    </recommendedName>
</protein>
<dbReference type="Proteomes" id="UP000683507">
    <property type="component" value="Chromosome"/>
</dbReference>
<evidence type="ECO:0000256" key="7">
    <source>
        <dbReference type="ARBA" id="ARBA00022984"/>
    </source>
</evidence>
<organism evidence="11 12">
    <name type="scientific">Parvicella tangerina</name>
    <dbReference type="NCBI Taxonomy" id="2829795"/>
    <lineage>
        <taxon>Bacteria</taxon>
        <taxon>Pseudomonadati</taxon>
        <taxon>Bacteroidota</taxon>
        <taxon>Flavobacteriia</taxon>
        <taxon>Flavobacteriales</taxon>
        <taxon>Parvicellaceae</taxon>
        <taxon>Parvicella</taxon>
    </lineage>
</organism>
<dbReference type="GO" id="GO:0071972">
    <property type="term" value="F:peptidoglycan L,D-transpeptidase activity"/>
    <property type="evidence" value="ECO:0007669"/>
    <property type="project" value="TreeGrafter"/>
</dbReference>
<evidence type="ECO:0000256" key="2">
    <source>
        <dbReference type="ARBA" id="ARBA00005992"/>
    </source>
</evidence>
<dbReference type="InterPro" id="IPR038063">
    <property type="entry name" value="Transpep_catalytic_dom"/>
</dbReference>
<sequence length="209" mass="23363">MKLETRIVLFLSFTFFTTISFSQMIEPQHQAASELICDYLEMQYPDVQVDRFLYVGVERQEMYYVVDRKVERVYDVSTSKHGAGLLSGSNCTPVGMHCVNGKYGADVPWGGILVGRKFTGKVAEVETEPVSTGRDEITSRVITIKGLEDGVNKGGKFDSYQRRIYIHGTAEEGLIGKPASHGCIRMRNDDVIELFALVDEGLPIIILDN</sequence>
<dbReference type="GO" id="GO:0008360">
    <property type="term" value="P:regulation of cell shape"/>
    <property type="evidence" value="ECO:0007669"/>
    <property type="project" value="UniProtKB-UniRule"/>
</dbReference>
<evidence type="ECO:0000256" key="1">
    <source>
        <dbReference type="ARBA" id="ARBA00004752"/>
    </source>
</evidence>
<dbReference type="GO" id="GO:0016757">
    <property type="term" value="F:glycosyltransferase activity"/>
    <property type="evidence" value="ECO:0007669"/>
    <property type="project" value="UniProtKB-KW"/>
</dbReference>
<reference evidence="11" key="1">
    <citation type="submission" date="2021-04" db="EMBL/GenBank/DDBJ databases">
        <authorList>
            <person name="Rodrigo-Torres L."/>
            <person name="Arahal R. D."/>
            <person name="Lucena T."/>
        </authorList>
    </citation>
    <scope>NUCLEOTIDE SEQUENCE</scope>
    <source>
        <strain evidence="11">AS29M-1</strain>
    </source>
</reference>
<dbReference type="Gene3D" id="2.40.440.10">
    <property type="entry name" value="L,D-transpeptidase catalytic domain-like"/>
    <property type="match status" value="1"/>
</dbReference>
<evidence type="ECO:0000313" key="12">
    <source>
        <dbReference type="Proteomes" id="UP000683507"/>
    </source>
</evidence>
<keyword evidence="12" id="KW-1185">Reference proteome</keyword>
<dbReference type="InterPro" id="IPR005490">
    <property type="entry name" value="LD_TPept_cat_dom"/>
</dbReference>
<dbReference type="GO" id="GO:0071555">
    <property type="term" value="P:cell wall organization"/>
    <property type="evidence" value="ECO:0007669"/>
    <property type="project" value="UniProtKB-UniRule"/>
</dbReference>
<keyword evidence="3" id="KW-0328">Glycosyltransferase</keyword>
<dbReference type="EMBL" id="OU015584">
    <property type="protein sequence ID" value="CAG5084490.1"/>
    <property type="molecule type" value="Genomic_DNA"/>
</dbReference>
<evidence type="ECO:0000256" key="9">
    <source>
        <dbReference type="PROSITE-ProRule" id="PRU01373"/>
    </source>
</evidence>